<evidence type="ECO:0000256" key="1">
    <source>
        <dbReference type="SAM" id="Phobius"/>
    </source>
</evidence>
<sequence>MKQLIAFLAAVGGTVIVLLNIHIIRHDEGVAVRMKEKMTFDHTYVDLTDQNILSKALMPKPVRKFAVDSGFKQVKKGVSGGLDRLKKEMER</sequence>
<dbReference type="AlphaFoldDB" id="A0A3B1CKT0"/>
<gene>
    <name evidence="2" type="ORF">MNBD_NITROSPINAE02-923</name>
</gene>
<dbReference type="EMBL" id="UOGE01000046">
    <property type="protein sequence ID" value="VAX19475.1"/>
    <property type="molecule type" value="Genomic_DNA"/>
</dbReference>
<keyword evidence="1" id="KW-0812">Transmembrane</keyword>
<keyword evidence="1" id="KW-0472">Membrane</keyword>
<name>A0A3B1CKT0_9ZZZZ</name>
<accession>A0A3B1CKT0</accession>
<protein>
    <submittedName>
        <fullName evidence="2">Uncharacterized protein</fullName>
    </submittedName>
</protein>
<proteinExistence type="predicted"/>
<evidence type="ECO:0000313" key="2">
    <source>
        <dbReference type="EMBL" id="VAX19475.1"/>
    </source>
</evidence>
<reference evidence="2" key="1">
    <citation type="submission" date="2018-06" db="EMBL/GenBank/DDBJ databases">
        <authorList>
            <person name="Zhirakovskaya E."/>
        </authorList>
    </citation>
    <scope>NUCLEOTIDE SEQUENCE</scope>
</reference>
<organism evidence="2">
    <name type="scientific">hydrothermal vent metagenome</name>
    <dbReference type="NCBI Taxonomy" id="652676"/>
    <lineage>
        <taxon>unclassified sequences</taxon>
        <taxon>metagenomes</taxon>
        <taxon>ecological metagenomes</taxon>
    </lineage>
</organism>
<keyword evidence="1" id="KW-1133">Transmembrane helix</keyword>
<feature type="transmembrane region" description="Helical" evidence="1">
    <location>
        <begin position="6"/>
        <end position="24"/>
    </location>
</feature>